<protein>
    <submittedName>
        <fullName evidence="1">Uncharacterized protein</fullName>
    </submittedName>
</protein>
<evidence type="ECO:0000313" key="2">
    <source>
        <dbReference type="Proteomes" id="UP001175211"/>
    </source>
</evidence>
<gene>
    <name evidence="1" type="ORF">EV420DRAFT_1482776</name>
</gene>
<name>A0AA39MYC2_ARMTA</name>
<dbReference type="RefSeq" id="XP_060327445.1">
    <property type="nucleotide sequence ID" value="XM_060469928.1"/>
</dbReference>
<reference evidence="1" key="1">
    <citation type="submission" date="2023-06" db="EMBL/GenBank/DDBJ databases">
        <authorList>
            <consortium name="Lawrence Berkeley National Laboratory"/>
            <person name="Ahrendt S."/>
            <person name="Sahu N."/>
            <person name="Indic B."/>
            <person name="Wong-Bajracharya J."/>
            <person name="Merenyi Z."/>
            <person name="Ke H.-M."/>
            <person name="Monk M."/>
            <person name="Kocsube S."/>
            <person name="Drula E."/>
            <person name="Lipzen A."/>
            <person name="Balint B."/>
            <person name="Henrissat B."/>
            <person name="Andreopoulos B."/>
            <person name="Martin F.M."/>
            <person name="Harder C.B."/>
            <person name="Rigling D."/>
            <person name="Ford K.L."/>
            <person name="Foster G.D."/>
            <person name="Pangilinan J."/>
            <person name="Papanicolaou A."/>
            <person name="Barry K."/>
            <person name="LaButti K."/>
            <person name="Viragh M."/>
            <person name="Koriabine M."/>
            <person name="Yan M."/>
            <person name="Riley R."/>
            <person name="Champramary S."/>
            <person name="Plett K.L."/>
            <person name="Tsai I.J."/>
            <person name="Slot J."/>
            <person name="Sipos G."/>
            <person name="Plett J."/>
            <person name="Nagy L.G."/>
            <person name="Grigoriev I.V."/>
        </authorList>
    </citation>
    <scope>NUCLEOTIDE SEQUENCE</scope>
    <source>
        <strain evidence="1">CCBAS 213</strain>
    </source>
</reference>
<keyword evidence="2" id="KW-1185">Reference proteome</keyword>
<dbReference type="GeneID" id="85353476"/>
<comment type="caution">
    <text evidence="1">The sequence shown here is derived from an EMBL/GenBank/DDBJ whole genome shotgun (WGS) entry which is preliminary data.</text>
</comment>
<accession>A0AA39MYC2</accession>
<dbReference type="Proteomes" id="UP001175211">
    <property type="component" value="Unassembled WGS sequence"/>
</dbReference>
<sequence length="516" mass="59596">MNKRHKQKHTGSQRNCAIPMERSAWCNNRYRQEACMKLEPPSPLQLWDQAQLRRASHTEEVERSRWLEVEVFDGLDKLNFTGRGNTVPTKLPNTQRTRFTARVRLSAGVGVQVMLILRVPLSDFYANRPLPGHPVFHRPAKRSRAYCIAQALKSCSTSTKMKRSRCGECRRHCADQLFLAGTYCLSIDKKRLFYKDSVSKRAHQTRHHRVADVITVLLRIVVLWTNMLTSTEFAQNVSRIFVSPRPDMCSCCSVPTSRTLNLRRKQLAGFIEDFQVPLVRTQNVFTSYRDLIITNGRTSCCLQSLAPWIRLLRGRKFREALLIRYHKHYHVHKPRLSENFFGAYQARLRSRKLYPLGAWSMTVIVPPKQFKHRMLSHKLYDMRRAKGNMVDLNASSQGRKLFRTADGIPSYPVPSSSLAPSTCSSGKNLVWYLFASILPLARFFRFLGKHHVSHFYGLLPESRYTESWVDTSTASRQSATYVPSLWYLYVSCAHYLDPLVYAIKYANQPNPESKSS</sequence>
<proteinExistence type="predicted"/>
<organism evidence="1 2">
    <name type="scientific">Armillaria tabescens</name>
    <name type="common">Ringless honey mushroom</name>
    <name type="synonym">Agaricus tabescens</name>
    <dbReference type="NCBI Taxonomy" id="1929756"/>
    <lineage>
        <taxon>Eukaryota</taxon>
        <taxon>Fungi</taxon>
        <taxon>Dikarya</taxon>
        <taxon>Basidiomycota</taxon>
        <taxon>Agaricomycotina</taxon>
        <taxon>Agaricomycetes</taxon>
        <taxon>Agaricomycetidae</taxon>
        <taxon>Agaricales</taxon>
        <taxon>Marasmiineae</taxon>
        <taxon>Physalacriaceae</taxon>
        <taxon>Desarmillaria</taxon>
    </lineage>
</organism>
<dbReference type="AlphaFoldDB" id="A0AA39MYC2"/>
<dbReference type="EMBL" id="JAUEPS010000035">
    <property type="protein sequence ID" value="KAK0450574.1"/>
    <property type="molecule type" value="Genomic_DNA"/>
</dbReference>
<evidence type="ECO:0000313" key="1">
    <source>
        <dbReference type="EMBL" id="KAK0450574.1"/>
    </source>
</evidence>